<protein>
    <submittedName>
        <fullName evidence="2">Helix-turn-helix domain</fullName>
    </submittedName>
</protein>
<name>A0A2X3BFU0_9HELI</name>
<dbReference type="SMART" id="SM00530">
    <property type="entry name" value="HTH_XRE"/>
    <property type="match status" value="1"/>
</dbReference>
<evidence type="ECO:0000259" key="1">
    <source>
        <dbReference type="PROSITE" id="PS50943"/>
    </source>
</evidence>
<dbReference type="EMBL" id="UAWL01000006">
    <property type="protein sequence ID" value="SQB99503.1"/>
    <property type="molecule type" value="Genomic_DNA"/>
</dbReference>
<dbReference type="InterPro" id="IPR001387">
    <property type="entry name" value="Cro/C1-type_HTH"/>
</dbReference>
<dbReference type="CDD" id="cd00093">
    <property type="entry name" value="HTH_XRE"/>
    <property type="match status" value="1"/>
</dbReference>
<dbReference type="Pfam" id="PF01381">
    <property type="entry name" value="HTH_3"/>
    <property type="match status" value="1"/>
</dbReference>
<dbReference type="PROSITE" id="PS50943">
    <property type="entry name" value="HTH_CROC1"/>
    <property type="match status" value="1"/>
</dbReference>
<dbReference type="SUPFAM" id="SSF51306">
    <property type="entry name" value="LexA/Signal peptidase"/>
    <property type="match status" value="1"/>
</dbReference>
<dbReference type="AlphaFoldDB" id="A0A2X3BFU0"/>
<feature type="domain" description="HTH cro/C1-type" evidence="1">
    <location>
        <begin position="8"/>
        <end position="62"/>
    </location>
</feature>
<gene>
    <name evidence="2" type="ORF">NCTC13102_01828</name>
</gene>
<dbReference type="SUPFAM" id="SSF47413">
    <property type="entry name" value="lambda repressor-like DNA-binding domains"/>
    <property type="match status" value="1"/>
</dbReference>
<reference evidence="2 3" key="1">
    <citation type="submission" date="2018-06" db="EMBL/GenBank/DDBJ databases">
        <authorList>
            <consortium name="Pathogen Informatics"/>
            <person name="Doyle S."/>
        </authorList>
    </citation>
    <scope>NUCLEOTIDE SEQUENCE [LARGE SCALE GENOMIC DNA]</scope>
    <source>
        <strain evidence="2 3">NCTC13102</strain>
    </source>
</reference>
<dbReference type="RefSeq" id="WP_023949642.1">
    <property type="nucleotide sequence ID" value="NZ_UAWL01000006.1"/>
</dbReference>
<proteinExistence type="predicted"/>
<dbReference type="InterPro" id="IPR036286">
    <property type="entry name" value="LexA/Signal_pep-like_sf"/>
</dbReference>
<accession>A0A2X3BFU0</accession>
<evidence type="ECO:0000313" key="3">
    <source>
        <dbReference type="Proteomes" id="UP000250166"/>
    </source>
</evidence>
<evidence type="ECO:0000313" key="2">
    <source>
        <dbReference type="EMBL" id="SQB99503.1"/>
    </source>
</evidence>
<dbReference type="InterPro" id="IPR010982">
    <property type="entry name" value="Lambda_DNA-bd_dom_sf"/>
</dbReference>
<dbReference type="Gene3D" id="1.10.260.40">
    <property type="entry name" value="lambda repressor-like DNA-binding domains"/>
    <property type="match status" value="1"/>
</dbReference>
<sequence>MKSKGEKLKELRSAYKLSQAEFADKVGSTKAAIHSYEHNFNQIPKTIMQKITQATGIGLEYFESNMSLEAAFATYNIDTTNPKMNGINESVCAVYNGLANFVNGIKTIQDFIFTSDILNNLFSIYESHNYHFITISTNEAEPFARAGEVLCVAKTATPKNAQIFIARIQQSVVLLEYFVLNDKEVILKGADGIARQMDNDEFSRLEILGVVKKIVSFR</sequence>
<organism evidence="2 3">
    <name type="scientific">Helicobacter fennelliae</name>
    <dbReference type="NCBI Taxonomy" id="215"/>
    <lineage>
        <taxon>Bacteria</taxon>
        <taxon>Pseudomonadati</taxon>
        <taxon>Campylobacterota</taxon>
        <taxon>Epsilonproteobacteria</taxon>
        <taxon>Campylobacterales</taxon>
        <taxon>Helicobacteraceae</taxon>
        <taxon>Helicobacter</taxon>
    </lineage>
</organism>
<dbReference type="GO" id="GO:0003677">
    <property type="term" value="F:DNA binding"/>
    <property type="evidence" value="ECO:0007669"/>
    <property type="project" value="InterPro"/>
</dbReference>
<dbReference type="Proteomes" id="UP000250166">
    <property type="component" value="Unassembled WGS sequence"/>
</dbReference>